<evidence type="ECO:0000313" key="1">
    <source>
        <dbReference type="EMBL" id="QUC11695.1"/>
    </source>
</evidence>
<name>A0AB37HWK9_9ACTN</name>
<evidence type="ECO:0000313" key="2">
    <source>
        <dbReference type="Proteomes" id="UP000677180"/>
    </source>
</evidence>
<reference evidence="1" key="1">
    <citation type="submission" date="2021-03" db="EMBL/GenBank/DDBJ databases">
        <title>Human Oral Microbial Genomes.</title>
        <authorList>
            <person name="Johnston C.D."/>
            <person name="Chen T."/>
            <person name="Dewhirst F.E."/>
        </authorList>
    </citation>
    <scope>NUCLEOTIDE SEQUENCE</scope>
    <source>
        <strain evidence="1">F0714</strain>
    </source>
</reference>
<proteinExistence type="predicted"/>
<protein>
    <submittedName>
        <fullName evidence="1">Replication-relaxation family protein</fullName>
    </submittedName>
</protein>
<dbReference type="AlphaFoldDB" id="A0AB37HWK9"/>
<accession>A0AB37HWK9</accession>
<dbReference type="Proteomes" id="UP000677180">
    <property type="component" value="Chromosome"/>
</dbReference>
<dbReference type="EMBL" id="CP072385">
    <property type="protein sequence ID" value="QUC11695.1"/>
    <property type="molecule type" value="Genomic_DNA"/>
</dbReference>
<organism evidence="1 2">
    <name type="scientific">Arachnia propionica</name>
    <dbReference type="NCBI Taxonomy" id="1750"/>
    <lineage>
        <taxon>Bacteria</taxon>
        <taxon>Bacillati</taxon>
        <taxon>Actinomycetota</taxon>
        <taxon>Actinomycetes</taxon>
        <taxon>Propionibacteriales</taxon>
        <taxon>Propionibacteriaceae</taxon>
        <taxon>Arachnia</taxon>
    </lineage>
</organism>
<dbReference type="RefSeq" id="WP_014847528.1">
    <property type="nucleotide sequence ID" value="NZ_CP040007.1"/>
</dbReference>
<dbReference type="Pfam" id="PF13814">
    <property type="entry name" value="Replic_Relax"/>
    <property type="match status" value="1"/>
</dbReference>
<gene>
    <name evidence="1" type="ORF">J5A53_03065</name>
</gene>
<dbReference type="InterPro" id="IPR025855">
    <property type="entry name" value="Replic_Relax"/>
</dbReference>
<sequence length="267" mass="30600">MIRISEHQLHHLMARLSERAMTVLRFLAQQRFATTSHLARLLRPHHASSASALRQTSRLTKHLATLHLIRALTRRIGGMRAGSGAAIWHLTEPGHRLITRHDTGTGTPTRRRWHEPSMNFLTHTLAITETRITIEEAARHGPITIRHIEPEPTCWRSHLGPYGQPEWVKPDLSLITETDGYQDHWWCEIDLATENPARITTKARAYHRHYQAGTEQATRGIFPRVLWITPHPTRKQQLHRILTSDTTLPTGMHSTISLEEIADVLNN</sequence>